<keyword evidence="2" id="KW-0812">Transmembrane</keyword>
<dbReference type="EMBL" id="JHDU01000004">
    <property type="protein sequence ID" value="KDR64105.1"/>
    <property type="molecule type" value="Genomic_DNA"/>
</dbReference>
<evidence type="ECO:0000259" key="3">
    <source>
        <dbReference type="Pfam" id="PF10708"/>
    </source>
</evidence>
<name>A0ABR4SFX5_9ACTN</name>
<feature type="compositionally biased region" description="Low complexity" evidence="1">
    <location>
        <begin position="121"/>
        <end position="133"/>
    </location>
</feature>
<sequence>MTQVTPPGWYPDPGHEGDGPRQERWWDGGRWTDSLRPAGGPGAPAPQAAPGWGGPAPWAHGQPYAPPPKSRRTARTVVAAVVGLVVLAGIGGGVYALTQDRADDRAGSAQEDTGERGAPGEGAADAATDGASGISLPVLEGWTGASGEAGAQVTTRPYPCPGSPELTCVRSGAFSMPAQAVGLKEKTARATAEADIEANTEEAYGGGTYGKITSQEEVAAKAVTVAGQRGYLVRWKVETASGVEGYVQSLAFPSPASPELMVLVRFGLDDHPKAPKPTVLDQIPRAIQKAELGTGPGREV</sequence>
<dbReference type="RefSeq" id="WP_015506773.1">
    <property type="nucleotide sequence ID" value="NZ_JHDU01000004.1"/>
</dbReference>
<feature type="region of interest" description="Disordered" evidence="1">
    <location>
        <begin position="1"/>
        <end position="70"/>
    </location>
</feature>
<dbReference type="Proteomes" id="UP000027443">
    <property type="component" value="Unassembled WGS sequence"/>
</dbReference>
<feature type="region of interest" description="Disordered" evidence="1">
    <location>
        <begin position="102"/>
        <end position="135"/>
    </location>
</feature>
<keyword evidence="2" id="KW-1133">Transmembrane helix</keyword>
<reference evidence="4 5" key="1">
    <citation type="submission" date="2014-03" db="EMBL/GenBank/DDBJ databases">
        <title>Genome Sequence of Streptomyces wadayamensis A23 strain, an endophytic actinobacteria from Citrus reticulata.</title>
        <authorList>
            <person name="de Oliveira L.G."/>
            <person name="Tormet G.D."/>
            <person name="Marcon J."/>
            <person name="Samborsky M."/>
            <person name="Araujo W.L."/>
            <person name="de Azevedo J.L."/>
        </authorList>
    </citation>
    <scope>NUCLEOTIDE SEQUENCE [LARGE SCALE GENOMIC DNA]</scope>
    <source>
        <strain evidence="4 5">A23</strain>
    </source>
</reference>
<feature type="transmembrane region" description="Helical" evidence="2">
    <location>
        <begin position="77"/>
        <end position="97"/>
    </location>
</feature>
<feature type="compositionally biased region" description="Low complexity" evidence="1">
    <location>
        <begin position="45"/>
        <end position="63"/>
    </location>
</feature>
<feature type="compositionally biased region" description="Basic and acidic residues" evidence="1">
    <location>
        <begin position="13"/>
        <end position="27"/>
    </location>
</feature>
<accession>A0ABR4SFX5</accession>
<evidence type="ECO:0000313" key="4">
    <source>
        <dbReference type="EMBL" id="KDR64105.1"/>
    </source>
</evidence>
<keyword evidence="5" id="KW-1185">Reference proteome</keyword>
<evidence type="ECO:0000256" key="1">
    <source>
        <dbReference type="SAM" id="MobiDB-lite"/>
    </source>
</evidence>
<dbReference type="Pfam" id="PF10708">
    <property type="entry name" value="DUF2510"/>
    <property type="match status" value="1"/>
</dbReference>
<organism evidence="4 5">
    <name type="scientific">Streptomyces wadayamensis</name>
    <dbReference type="NCBI Taxonomy" id="141454"/>
    <lineage>
        <taxon>Bacteria</taxon>
        <taxon>Bacillati</taxon>
        <taxon>Actinomycetota</taxon>
        <taxon>Actinomycetes</taxon>
        <taxon>Kitasatosporales</taxon>
        <taxon>Streptomycetaceae</taxon>
        <taxon>Streptomyces</taxon>
    </lineage>
</organism>
<comment type="caution">
    <text evidence="4">The sequence shown here is derived from an EMBL/GenBank/DDBJ whole genome shotgun (WGS) entry which is preliminary data.</text>
</comment>
<evidence type="ECO:0000256" key="2">
    <source>
        <dbReference type="SAM" id="Phobius"/>
    </source>
</evidence>
<evidence type="ECO:0000313" key="5">
    <source>
        <dbReference type="Proteomes" id="UP000027443"/>
    </source>
</evidence>
<gene>
    <name evidence="4" type="ORF">DC60_10360</name>
</gene>
<feature type="domain" description="DUF2510" evidence="3">
    <location>
        <begin position="7"/>
        <end position="43"/>
    </location>
</feature>
<proteinExistence type="predicted"/>
<keyword evidence="2" id="KW-0472">Membrane</keyword>
<protein>
    <recommendedName>
        <fullName evidence="3">DUF2510 domain-containing protein</fullName>
    </recommendedName>
</protein>
<dbReference type="InterPro" id="IPR018929">
    <property type="entry name" value="DUF2510"/>
</dbReference>